<dbReference type="Proteomes" id="UP000000417">
    <property type="component" value="Chromosome"/>
</dbReference>
<accession>Q67T31</accession>
<sequence length="124" mass="13065">MMLRLLVRWALGALTLLAIAYVAPSLGILPGFHVAGFGAALVAVVVLSLLNLTVRPILKWLSLPITCLTFGLFTLVINAVVMLLTDALVAGFEVGGFLNAVIVSVIYAVVTALLYGLVEGDQKD</sequence>
<keyword evidence="1" id="KW-0812">Transmembrane</keyword>
<feature type="transmembrane region" description="Helical" evidence="1">
    <location>
        <begin position="61"/>
        <end position="84"/>
    </location>
</feature>
<reference evidence="2 3" key="1">
    <citation type="journal article" date="2004" name="Nucleic Acids Res.">
        <title>Genome sequence of Symbiobacterium thermophilum, an uncultivable bacterium that depends on microbial commensalism.</title>
        <authorList>
            <person name="Ueda K."/>
            <person name="Yamashita A."/>
            <person name="Ishikawa J."/>
            <person name="Shimada M."/>
            <person name="Watsuji T."/>
            <person name="Morimura K."/>
            <person name="Ikeda H."/>
            <person name="Hattori M."/>
            <person name="Beppu T."/>
        </authorList>
    </citation>
    <scope>NUCLEOTIDE SEQUENCE [LARGE SCALE GENOMIC DNA]</scope>
    <source>
        <strain evidence="3">T / IAM 14863</strain>
    </source>
</reference>
<feature type="transmembrane region" description="Helical" evidence="1">
    <location>
        <begin position="32"/>
        <end position="54"/>
    </location>
</feature>
<dbReference type="STRING" id="292459.STH177"/>
<proteinExistence type="predicted"/>
<keyword evidence="1" id="KW-0472">Membrane</keyword>
<feature type="transmembrane region" description="Helical" evidence="1">
    <location>
        <begin position="96"/>
        <end position="118"/>
    </location>
</feature>
<keyword evidence="3" id="KW-1185">Reference proteome</keyword>
<organism evidence="2 3">
    <name type="scientific">Symbiobacterium thermophilum (strain DSM 24528 / JCM 14929 / IAM 14863 / T)</name>
    <dbReference type="NCBI Taxonomy" id="292459"/>
    <lineage>
        <taxon>Bacteria</taxon>
        <taxon>Bacillati</taxon>
        <taxon>Bacillota</taxon>
        <taxon>Clostridia</taxon>
        <taxon>Eubacteriales</taxon>
        <taxon>Symbiobacteriaceae</taxon>
        <taxon>Symbiobacterium</taxon>
    </lineage>
</organism>
<dbReference type="PANTHER" id="PTHR37309:SF1">
    <property type="entry name" value="SLR0284 PROTEIN"/>
    <property type="match status" value="1"/>
</dbReference>
<dbReference type="Pfam" id="PF04020">
    <property type="entry name" value="Phage_holin_4_2"/>
    <property type="match status" value="1"/>
</dbReference>
<dbReference type="eggNOG" id="COG1950">
    <property type="taxonomic scope" value="Bacteria"/>
</dbReference>
<name>Q67T31_SYMTH</name>
<dbReference type="KEGG" id="sth:STH177"/>
<dbReference type="HOGENOM" id="CLU_120441_2_4_9"/>
<protein>
    <recommendedName>
        <fullName evidence="4">Phage holin family protein</fullName>
    </recommendedName>
</protein>
<evidence type="ECO:0000313" key="3">
    <source>
        <dbReference type="Proteomes" id="UP000000417"/>
    </source>
</evidence>
<evidence type="ECO:0000313" key="2">
    <source>
        <dbReference type="EMBL" id="BAD39162.1"/>
    </source>
</evidence>
<gene>
    <name evidence="2" type="ordered locus">STH177</name>
</gene>
<evidence type="ECO:0000256" key="1">
    <source>
        <dbReference type="SAM" id="Phobius"/>
    </source>
</evidence>
<dbReference type="EMBL" id="AP006840">
    <property type="protein sequence ID" value="BAD39162.1"/>
    <property type="molecule type" value="Genomic_DNA"/>
</dbReference>
<dbReference type="PANTHER" id="PTHR37309">
    <property type="entry name" value="SLR0284 PROTEIN"/>
    <property type="match status" value="1"/>
</dbReference>
<dbReference type="InterPro" id="IPR007165">
    <property type="entry name" value="Phage_holin_4_2"/>
</dbReference>
<dbReference type="AlphaFoldDB" id="Q67T31"/>
<evidence type="ECO:0008006" key="4">
    <source>
        <dbReference type="Google" id="ProtNLM"/>
    </source>
</evidence>
<keyword evidence="1" id="KW-1133">Transmembrane helix</keyword>